<dbReference type="Proteomes" id="UP001161325">
    <property type="component" value="Unassembled WGS sequence"/>
</dbReference>
<accession>A0AA37Q8N3</accession>
<name>A0AA37Q8N3_9BACT</name>
<dbReference type="AlphaFoldDB" id="A0AA37Q8N3"/>
<dbReference type="RefSeq" id="WP_284349522.1">
    <property type="nucleotide sequence ID" value="NZ_BRXS01000002.1"/>
</dbReference>
<evidence type="ECO:0000256" key="1">
    <source>
        <dbReference type="SAM" id="MobiDB-lite"/>
    </source>
</evidence>
<gene>
    <name evidence="2" type="ORF">rosag_15940</name>
</gene>
<evidence type="ECO:0000313" key="2">
    <source>
        <dbReference type="EMBL" id="GLC25081.1"/>
    </source>
</evidence>
<feature type="region of interest" description="Disordered" evidence="1">
    <location>
        <begin position="1"/>
        <end position="33"/>
    </location>
</feature>
<evidence type="ECO:0000313" key="3">
    <source>
        <dbReference type="Proteomes" id="UP001161325"/>
    </source>
</evidence>
<protein>
    <submittedName>
        <fullName evidence="2">Uncharacterized protein</fullName>
    </submittedName>
</protein>
<organism evidence="2 3">
    <name type="scientific">Roseisolibacter agri</name>
    <dbReference type="NCBI Taxonomy" id="2014610"/>
    <lineage>
        <taxon>Bacteria</taxon>
        <taxon>Pseudomonadati</taxon>
        <taxon>Gemmatimonadota</taxon>
        <taxon>Gemmatimonadia</taxon>
        <taxon>Gemmatimonadales</taxon>
        <taxon>Gemmatimonadaceae</taxon>
        <taxon>Roseisolibacter</taxon>
    </lineage>
</organism>
<reference evidence="2" key="1">
    <citation type="submission" date="2022-08" db="EMBL/GenBank/DDBJ databases">
        <title>Draft genome sequencing of Roseisolibacter agri AW1220.</title>
        <authorList>
            <person name="Tobiishi Y."/>
            <person name="Tonouchi A."/>
        </authorList>
    </citation>
    <scope>NUCLEOTIDE SEQUENCE</scope>
    <source>
        <strain evidence="2">AW1220</strain>
    </source>
</reference>
<comment type="caution">
    <text evidence="2">The sequence shown here is derived from an EMBL/GenBank/DDBJ whole genome shotgun (WGS) entry which is preliminary data.</text>
</comment>
<dbReference type="EMBL" id="BRXS01000002">
    <property type="protein sequence ID" value="GLC25081.1"/>
    <property type="molecule type" value="Genomic_DNA"/>
</dbReference>
<proteinExistence type="predicted"/>
<keyword evidence="3" id="KW-1185">Reference proteome</keyword>
<sequence>MTPFTPPSDGSYAPHPIESPGGVERRAAPRTRYVHGDQRTAGWLAGPIERELCCPRGHHIRDGALIVGEQPVRCQHRDVAGRAPCGLLVWVIVDTRSSAVYVAEVDWADVRAIKEHRDVQETLRYLGAPMWPRMTIDRSA</sequence>